<dbReference type="AlphaFoldDB" id="A0AAD6ZJA3"/>
<comment type="caution">
    <text evidence="1">The sequence shown here is derived from an EMBL/GenBank/DDBJ whole genome shotgun (WGS) entry which is preliminary data.</text>
</comment>
<protein>
    <recommendedName>
        <fullName evidence="3">Transposase</fullName>
    </recommendedName>
</protein>
<keyword evidence="2" id="KW-1185">Reference proteome</keyword>
<evidence type="ECO:0000313" key="2">
    <source>
        <dbReference type="Proteomes" id="UP001218218"/>
    </source>
</evidence>
<organism evidence="1 2">
    <name type="scientific">Mycena albidolilacea</name>
    <dbReference type="NCBI Taxonomy" id="1033008"/>
    <lineage>
        <taxon>Eukaryota</taxon>
        <taxon>Fungi</taxon>
        <taxon>Dikarya</taxon>
        <taxon>Basidiomycota</taxon>
        <taxon>Agaricomycotina</taxon>
        <taxon>Agaricomycetes</taxon>
        <taxon>Agaricomycetidae</taxon>
        <taxon>Agaricales</taxon>
        <taxon>Marasmiineae</taxon>
        <taxon>Mycenaceae</taxon>
        <taxon>Mycena</taxon>
    </lineage>
</organism>
<dbReference type="Proteomes" id="UP001218218">
    <property type="component" value="Unassembled WGS sequence"/>
</dbReference>
<sequence length="778" mass="87689">MEEGHNPPPPPNFVSPIDDICIAEKFIECLRGASLDNADEALPPEVLEQLRNPPETPLTLDNPDHRLSLNIFIAVSNASEATYDTVRLGILWRHPEDDILTYHRVKRLVTELSGVVSITHNMCSNSCVGYTGPFSLLEGCPICGESPKVPHKQFHTIPIGPQLQALWRSPESAHDMGYRKRCTEHILDELCRQHGHRTSPYFQAGKINWDDMLYRNKTSDCWIYIWIIADLAPGLQYKKWKILPGGFIPGPMKPKIMESFIYSGLHHVAALQKEGLRVWDTKNLRVFVSHADGPGMAALNGCPGGTHYYPARFLPGSFSVAGCNHADKRHLETGICKPTIFSRFIPDRILGVPGVFCLDIMHLPALNLPDLFIPLWHGSFDCDHTDNSKIWKEHGKLVAQTTPYIPGSFDCPPRNPAEKISSGYKAWEFLLYFFVLGPALFYNLLPDTYWMHYCKCVRAIRILMQEEIFPAEVAEAHNLLTQFSDGFEQMYVQCRTDRIHFVCPSIHTAAHFAPETICVRPGIIYSQWGTERTIGNLSEEIKQHSNLFSNLAQRGIRWCQVNALESMIPDLEPAENPLPWGAPDLGAGYALLRAMDNTSRPAYLQRHGEIAGIGSVSVVRWAQLHLPNGQITRAQWKEGQKALQDLRTSRNVTLEIDDKPYIGEVLFFMLLRINEATEPKPVAVVSLYGPPHPGLLAVSSNTYWTARHLRDAAVKVVATASIRSTIMMAPNEHYRTRRPREATSRDGSEVDRWFLMDKPGLKLAERAGLEELFSEADD</sequence>
<evidence type="ECO:0000313" key="1">
    <source>
        <dbReference type="EMBL" id="KAJ7325606.1"/>
    </source>
</evidence>
<dbReference type="EMBL" id="JARIHO010000044">
    <property type="protein sequence ID" value="KAJ7325606.1"/>
    <property type="molecule type" value="Genomic_DNA"/>
</dbReference>
<name>A0AAD6ZJA3_9AGAR</name>
<reference evidence="1" key="1">
    <citation type="submission" date="2023-03" db="EMBL/GenBank/DDBJ databases">
        <title>Massive genome expansion in bonnet fungi (Mycena s.s.) driven by repeated elements and novel gene families across ecological guilds.</title>
        <authorList>
            <consortium name="Lawrence Berkeley National Laboratory"/>
            <person name="Harder C.B."/>
            <person name="Miyauchi S."/>
            <person name="Viragh M."/>
            <person name="Kuo A."/>
            <person name="Thoen E."/>
            <person name="Andreopoulos B."/>
            <person name="Lu D."/>
            <person name="Skrede I."/>
            <person name="Drula E."/>
            <person name="Henrissat B."/>
            <person name="Morin E."/>
            <person name="Kohler A."/>
            <person name="Barry K."/>
            <person name="LaButti K."/>
            <person name="Morin E."/>
            <person name="Salamov A."/>
            <person name="Lipzen A."/>
            <person name="Mereny Z."/>
            <person name="Hegedus B."/>
            <person name="Baldrian P."/>
            <person name="Stursova M."/>
            <person name="Weitz H."/>
            <person name="Taylor A."/>
            <person name="Grigoriev I.V."/>
            <person name="Nagy L.G."/>
            <person name="Martin F."/>
            <person name="Kauserud H."/>
        </authorList>
    </citation>
    <scope>NUCLEOTIDE SEQUENCE</scope>
    <source>
        <strain evidence="1">CBHHK002</strain>
    </source>
</reference>
<proteinExistence type="predicted"/>
<accession>A0AAD6ZJA3</accession>
<evidence type="ECO:0008006" key="3">
    <source>
        <dbReference type="Google" id="ProtNLM"/>
    </source>
</evidence>
<gene>
    <name evidence="1" type="ORF">DFH08DRAFT_916979</name>
</gene>